<proteinExistence type="predicted"/>
<feature type="compositionally biased region" description="Basic and acidic residues" evidence="3">
    <location>
        <begin position="96"/>
        <end position="117"/>
    </location>
</feature>
<dbReference type="GO" id="GO:0046872">
    <property type="term" value="F:metal ion binding"/>
    <property type="evidence" value="ECO:0007669"/>
    <property type="project" value="UniProtKB-KW"/>
</dbReference>
<dbReference type="AlphaFoldDB" id="A0A388LXV6"/>
<feature type="region of interest" description="Disordered" evidence="3">
    <location>
        <begin position="72"/>
        <end position="117"/>
    </location>
</feature>
<feature type="domain" description="DDE Tnp4" evidence="4">
    <location>
        <begin position="380"/>
        <end position="516"/>
    </location>
</feature>
<dbReference type="InterPro" id="IPR027806">
    <property type="entry name" value="HARBI1_dom"/>
</dbReference>
<evidence type="ECO:0000313" key="6">
    <source>
        <dbReference type="Proteomes" id="UP000265515"/>
    </source>
</evidence>
<sequence>MVDTRSGKSTAPSEAEQARIAAVLRAKKEKKELLKQAKLTAIAEEQAAKKKKIAEEMMRLQKEKMLRIQLEEEERRRAAEEEAAAGEEEEEEEEPLERRRREERGEANGTKEEDRWREKKISEWVANLSLGEDEEAQLYVPQEEREAFARALELIEDPLERQATEDEKKLEWKLKMMREKKRRREEASRIAGKVERVRTGRQESLAQTEVSAKLDKMMGPDGGAPGPDGGAPGPCGRSEGVAGKRFAEMDGGGCGHGLRAEEMEAVAMAVSTVVLKTMNEMSSSSRDVAKQLRERRALLQSVVEAADCIVAALAAFVEKKVTHYRTPLPAEQVIAFALYKWASGETYESGTSAFGIGRAAGLQAVRDVTSALLRAYPDAIKWPVVVDLDLRILDVHVGYPGSVHDVHVLHNSQLWRRAQTGELFDAAPENLPHGVVTRGYLLGDNGYPVACPWIVQPYGGIDQGPDEERFDNGQKVARGCVERAFGRLKCMWRLFLRTHKTNLETLPQQFVAACTLRRVDLGIVGAGGGGRPQSSNVEEELLRNALRDRLALM</sequence>
<dbReference type="Pfam" id="PF13359">
    <property type="entry name" value="DDE_Tnp_4"/>
    <property type="match status" value="1"/>
</dbReference>
<protein>
    <recommendedName>
        <fullName evidence="4">DDE Tnp4 domain-containing protein</fullName>
    </recommendedName>
</protein>
<keyword evidence="6" id="KW-1185">Reference proteome</keyword>
<evidence type="ECO:0000259" key="4">
    <source>
        <dbReference type="Pfam" id="PF13359"/>
    </source>
</evidence>
<evidence type="ECO:0000256" key="3">
    <source>
        <dbReference type="SAM" id="MobiDB-lite"/>
    </source>
</evidence>
<name>A0A388LXV6_CHABU</name>
<accession>A0A388LXV6</accession>
<dbReference type="Gramene" id="GBG87105">
    <property type="protein sequence ID" value="GBG87105"/>
    <property type="gene ID" value="CBR_g44561"/>
</dbReference>
<comment type="caution">
    <text evidence="5">The sequence shown here is derived from an EMBL/GenBank/DDBJ whole genome shotgun (WGS) entry which is preliminary data.</text>
</comment>
<feature type="compositionally biased region" description="Acidic residues" evidence="3">
    <location>
        <begin position="81"/>
        <end position="95"/>
    </location>
</feature>
<dbReference type="EMBL" id="BFEA01000595">
    <property type="protein sequence ID" value="GBG87105.1"/>
    <property type="molecule type" value="Genomic_DNA"/>
</dbReference>
<dbReference type="OrthoDB" id="2668416at2759"/>
<gene>
    <name evidence="5" type="ORF">CBR_g44561</name>
</gene>
<evidence type="ECO:0000256" key="1">
    <source>
        <dbReference type="ARBA" id="ARBA00001968"/>
    </source>
</evidence>
<evidence type="ECO:0000256" key="2">
    <source>
        <dbReference type="ARBA" id="ARBA00022723"/>
    </source>
</evidence>
<dbReference type="Proteomes" id="UP000265515">
    <property type="component" value="Unassembled WGS sequence"/>
</dbReference>
<reference evidence="5 6" key="1">
    <citation type="journal article" date="2018" name="Cell">
        <title>The Chara Genome: Secondary Complexity and Implications for Plant Terrestrialization.</title>
        <authorList>
            <person name="Nishiyama T."/>
            <person name="Sakayama H."/>
            <person name="Vries J.D."/>
            <person name="Buschmann H."/>
            <person name="Saint-Marcoux D."/>
            <person name="Ullrich K.K."/>
            <person name="Haas F.B."/>
            <person name="Vanderstraeten L."/>
            <person name="Becker D."/>
            <person name="Lang D."/>
            <person name="Vosolsobe S."/>
            <person name="Rombauts S."/>
            <person name="Wilhelmsson P.K.I."/>
            <person name="Janitza P."/>
            <person name="Kern R."/>
            <person name="Heyl A."/>
            <person name="Rumpler F."/>
            <person name="Villalobos L.I.A.C."/>
            <person name="Clay J.M."/>
            <person name="Skokan R."/>
            <person name="Toyoda A."/>
            <person name="Suzuki Y."/>
            <person name="Kagoshima H."/>
            <person name="Schijlen E."/>
            <person name="Tajeshwar N."/>
            <person name="Catarino B."/>
            <person name="Hetherington A.J."/>
            <person name="Saltykova A."/>
            <person name="Bonnot C."/>
            <person name="Breuninger H."/>
            <person name="Symeonidi A."/>
            <person name="Radhakrishnan G.V."/>
            <person name="Van Nieuwerburgh F."/>
            <person name="Deforce D."/>
            <person name="Chang C."/>
            <person name="Karol K.G."/>
            <person name="Hedrich R."/>
            <person name="Ulvskov P."/>
            <person name="Glockner G."/>
            <person name="Delwiche C.F."/>
            <person name="Petrasek J."/>
            <person name="Van de Peer Y."/>
            <person name="Friml J."/>
            <person name="Beilby M."/>
            <person name="Dolan L."/>
            <person name="Kohara Y."/>
            <person name="Sugano S."/>
            <person name="Fujiyama A."/>
            <person name="Delaux P.-M."/>
            <person name="Quint M."/>
            <person name="TheiBen G."/>
            <person name="Hagemann M."/>
            <person name="Harholt J."/>
            <person name="Dunand C."/>
            <person name="Zachgo S."/>
            <person name="Langdale J."/>
            <person name="Maumus F."/>
            <person name="Straeten D.V.D."/>
            <person name="Gould S.B."/>
            <person name="Rensing S.A."/>
        </authorList>
    </citation>
    <scope>NUCLEOTIDE SEQUENCE [LARGE SCALE GENOMIC DNA]</scope>
    <source>
        <strain evidence="5 6">S276</strain>
    </source>
</reference>
<comment type="cofactor">
    <cofactor evidence="1">
        <name>a divalent metal cation</name>
        <dbReference type="ChEBI" id="CHEBI:60240"/>
    </cofactor>
</comment>
<organism evidence="5 6">
    <name type="scientific">Chara braunii</name>
    <name type="common">Braun's stonewort</name>
    <dbReference type="NCBI Taxonomy" id="69332"/>
    <lineage>
        <taxon>Eukaryota</taxon>
        <taxon>Viridiplantae</taxon>
        <taxon>Streptophyta</taxon>
        <taxon>Charophyceae</taxon>
        <taxon>Charales</taxon>
        <taxon>Characeae</taxon>
        <taxon>Chara</taxon>
    </lineage>
</organism>
<evidence type="ECO:0000313" key="5">
    <source>
        <dbReference type="EMBL" id="GBG87105.1"/>
    </source>
</evidence>
<keyword evidence="2" id="KW-0479">Metal-binding</keyword>